<name>A0ABS5YVZ9_9ACTN</name>
<dbReference type="EMBL" id="JAHKKG010000009">
    <property type="protein sequence ID" value="MBU2667607.1"/>
    <property type="molecule type" value="Genomic_DNA"/>
</dbReference>
<dbReference type="Pfam" id="PF14014">
    <property type="entry name" value="DUF4230"/>
    <property type="match status" value="1"/>
</dbReference>
<dbReference type="RefSeq" id="WP_215791851.1">
    <property type="nucleotide sequence ID" value="NZ_JAHKKG010000009.1"/>
</dbReference>
<gene>
    <name evidence="3" type="ORF">KOI35_29245</name>
</gene>
<organism evidence="3 4">
    <name type="scientific">Paractinoplanes bogorensis</name>
    <dbReference type="NCBI Taxonomy" id="1610840"/>
    <lineage>
        <taxon>Bacteria</taxon>
        <taxon>Bacillati</taxon>
        <taxon>Actinomycetota</taxon>
        <taxon>Actinomycetes</taxon>
        <taxon>Micromonosporales</taxon>
        <taxon>Micromonosporaceae</taxon>
        <taxon>Paractinoplanes</taxon>
    </lineage>
</organism>
<feature type="compositionally biased region" description="Polar residues" evidence="1">
    <location>
        <begin position="1"/>
        <end position="12"/>
    </location>
</feature>
<proteinExistence type="predicted"/>
<dbReference type="InterPro" id="IPR025324">
    <property type="entry name" value="DUF4230"/>
</dbReference>
<sequence length="262" mass="28856">MAKSPDVSSDVTPTVDEPTREYDTAPPQPPATPEVAPEAAPEPPPANKVSGFARLLIFTFFVFALMVATCLGLRAVNVLPSFDNPFSDKTTDRSQPVLLQSMRDLSRYVAADGTFQVIVDLQENKENIPDFLVNRRTLFVGSGTVEEYVEFGSLSDKALTIDNDKNTVTITLPPPQQGTANLDMQKSYVVAEERGLFNRIGDAFRSDPGKQQQVYALAQQRITEAAQSSGLDDRAKQNTERMLQSLFTRLGYQTVTVTFDTP</sequence>
<keyword evidence="4" id="KW-1185">Reference proteome</keyword>
<comment type="caution">
    <text evidence="3">The sequence shown here is derived from an EMBL/GenBank/DDBJ whole genome shotgun (WGS) entry which is preliminary data.</text>
</comment>
<accession>A0ABS5YVZ9</accession>
<reference evidence="3 4" key="1">
    <citation type="submission" date="2021-06" db="EMBL/GenBank/DDBJ databases">
        <title>Actinoplanes lichenicola sp. nov., and Actinoplanes ovalisporus sp. nov., isolated from lichen in Thailand.</title>
        <authorList>
            <person name="Saeng-In P."/>
            <person name="Kanchanasin P."/>
            <person name="Yuki M."/>
            <person name="Kudo T."/>
            <person name="Ohkuma M."/>
            <person name="Phongsopitanun W."/>
            <person name="Tanasupawat S."/>
        </authorList>
    </citation>
    <scope>NUCLEOTIDE SEQUENCE [LARGE SCALE GENOMIC DNA]</scope>
    <source>
        <strain evidence="3 4">NBRC 110975</strain>
    </source>
</reference>
<keyword evidence="2" id="KW-0812">Transmembrane</keyword>
<evidence type="ECO:0000256" key="1">
    <source>
        <dbReference type="SAM" id="MobiDB-lite"/>
    </source>
</evidence>
<evidence type="ECO:0000256" key="2">
    <source>
        <dbReference type="SAM" id="Phobius"/>
    </source>
</evidence>
<feature type="transmembrane region" description="Helical" evidence="2">
    <location>
        <begin position="52"/>
        <end position="73"/>
    </location>
</feature>
<keyword evidence="2" id="KW-0472">Membrane</keyword>
<feature type="region of interest" description="Disordered" evidence="1">
    <location>
        <begin position="1"/>
        <end position="44"/>
    </location>
</feature>
<keyword evidence="2" id="KW-1133">Transmembrane helix</keyword>
<evidence type="ECO:0000313" key="3">
    <source>
        <dbReference type="EMBL" id="MBU2667607.1"/>
    </source>
</evidence>
<evidence type="ECO:0000313" key="4">
    <source>
        <dbReference type="Proteomes" id="UP001519654"/>
    </source>
</evidence>
<protein>
    <submittedName>
        <fullName evidence="3">DUF4230 domain-containing protein</fullName>
    </submittedName>
</protein>
<dbReference type="Proteomes" id="UP001519654">
    <property type="component" value="Unassembled WGS sequence"/>
</dbReference>